<reference evidence="4" key="1">
    <citation type="journal article" date="2013" name="Science">
        <title>Gene transfer from bacteria and archaea facilitated evolution of an extremophilic eukaryote.</title>
        <authorList>
            <person name="Schonknecht G."/>
            <person name="Chen W.H."/>
            <person name="Ternes C.M."/>
            <person name="Barbier G.G."/>
            <person name="Shrestha R.P."/>
            <person name="Stanke M."/>
            <person name="Brautigam A."/>
            <person name="Baker B.J."/>
            <person name="Banfield J.F."/>
            <person name="Garavito R.M."/>
            <person name="Carr K."/>
            <person name="Wilkerson C."/>
            <person name="Rensing S.A."/>
            <person name="Gagneul D."/>
            <person name="Dickenson N.E."/>
            <person name="Oesterhelt C."/>
            <person name="Lercher M.J."/>
            <person name="Weber A.P."/>
        </authorList>
    </citation>
    <scope>NUCLEOTIDE SEQUENCE [LARGE SCALE GENOMIC DNA]</scope>
    <source>
        <strain evidence="4">074W</strain>
    </source>
</reference>
<dbReference type="AlphaFoldDB" id="M2XQT2"/>
<evidence type="ECO:0000256" key="1">
    <source>
        <dbReference type="SAM" id="MobiDB-lite"/>
    </source>
</evidence>
<evidence type="ECO:0000313" key="3">
    <source>
        <dbReference type="EMBL" id="EME32597.1"/>
    </source>
</evidence>
<dbReference type="Pfam" id="PF08213">
    <property type="entry name" value="COX24_C"/>
    <property type="match status" value="1"/>
</dbReference>
<dbReference type="InterPro" id="IPR013177">
    <property type="entry name" value="Ribosomal_mS38_C"/>
</dbReference>
<keyword evidence="4" id="KW-1185">Reference proteome</keyword>
<name>M2XQT2_GALSU</name>
<evidence type="ECO:0000259" key="2">
    <source>
        <dbReference type="SMART" id="SM01155"/>
    </source>
</evidence>
<accession>M2XQT2</accession>
<dbReference type="SMART" id="SM01155">
    <property type="entry name" value="DUF1713"/>
    <property type="match status" value="1"/>
</dbReference>
<dbReference type="Gramene" id="EME32597">
    <property type="protein sequence ID" value="EME32597"/>
    <property type="gene ID" value="Gasu_03650"/>
</dbReference>
<gene>
    <name evidence="3" type="ORF">Gasu_03650</name>
</gene>
<dbReference type="GeneID" id="17091161"/>
<proteinExistence type="predicted"/>
<sequence length="129" mass="15338">MRTSLFTLWKHVLLPNVERLSINISQTVKIQDNKMNGAFTNYFKYNRLPSEKVGLSVSWPFDIRKISNDWSTLWFINESGKNSVENPIIQDTQCPLVDMELGSVLKKRKKKMNKHKLKRRRKRDRMKTK</sequence>
<organism evidence="3 4">
    <name type="scientific">Galdieria sulphuraria</name>
    <name type="common">Red alga</name>
    <dbReference type="NCBI Taxonomy" id="130081"/>
    <lineage>
        <taxon>Eukaryota</taxon>
        <taxon>Rhodophyta</taxon>
        <taxon>Bangiophyceae</taxon>
        <taxon>Galdieriales</taxon>
        <taxon>Galdieriaceae</taxon>
        <taxon>Galdieria</taxon>
    </lineage>
</organism>
<evidence type="ECO:0000313" key="4">
    <source>
        <dbReference type="Proteomes" id="UP000030680"/>
    </source>
</evidence>
<protein>
    <recommendedName>
        <fullName evidence="2">Ribosomal protein mS38 C-terminal domain-containing protein</fullName>
    </recommendedName>
</protein>
<dbReference type="OrthoDB" id="10472661at2759"/>
<dbReference type="EMBL" id="KB454485">
    <property type="protein sequence ID" value="EME32597.1"/>
    <property type="molecule type" value="Genomic_DNA"/>
</dbReference>
<feature type="domain" description="Ribosomal protein mS38 C-terminal" evidence="2">
    <location>
        <begin position="100"/>
        <end position="129"/>
    </location>
</feature>
<feature type="region of interest" description="Disordered" evidence="1">
    <location>
        <begin position="107"/>
        <end position="129"/>
    </location>
</feature>
<dbReference type="RefSeq" id="XP_005709117.1">
    <property type="nucleotide sequence ID" value="XM_005709060.1"/>
</dbReference>
<dbReference type="Proteomes" id="UP000030680">
    <property type="component" value="Unassembled WGS sequence"/>
</dbReference>
<dbReference type="KEGG" id="gsl:Gasu_03650"/>